<dbReference type="Gene3D" id="3.40.50.150">
    <property type="entry name" value="Vaccinia Virus protein VP39"/>
    <property type="match status" value="1"/>
</dbReference>
<organism evidence="4 5">
    <name type="scientific">Candidatus Methanofastidiosum methylothiophilum</name>
    <dbReference type="NCBI Taxonomy" id="1705564"/>
    <lineage>
        <taxon>Archaea</taxon>
        <taxon>Methanobacteriati</taxon>
        <taxon>Methanobacteriota</taxon>
        <taxon>Stenosarchaea group</taxon>
        <taxon>Candidatus Methanofastidiosia</taxon>
        <taxon>Candidatus Methanofastidiosales</taxon>
        <taxon>Candidatus Methanofastidiosaceae</taxon>
        <taxon>Candidatus Methanofastidiosum</taxon>
    </lineage>
</organism>
<dbReference type="InterPro" id="IPR029063">
    <property type="entry name" value="SAM-dependent_MTases_sf"/>
</dbReference>
<dbReference type="EMBL" id="LNGC01000024">
    <property type="protein sequence ID" value="KYC52430.1"/>
    <property type="molecule type" value="Genomic_DNA"/>
</dbReference>
<dbReference type="GO" id="GO:0032259">
    <property type="term" value="P:methylation"/>
    <property type="evidence" value="ECO:0007669"/>
    <property type="project" value="UniProtKB-KW"/>
</dbReference>
<accession>A0A150J5C6</accession>
<dbReference type="SUPFAM" id="SSF53335">
    <property type="entry name" value="S-adenosyl-L-methionine-dependent methyltransferases"/>
    <property type="match status" value="1"/>
</dbReference>
<sequence>MIEQQDKKHWYDGRTYNYLIDPSTETTREIISSLIENDSRVIDIGCGTGSLALYLSKKCKYIVGVELSKKMVEYANSMKQEKDISNVHFLHGTAENISGLTNERFDYAIYSLSLHEMKSETRAKTLDEIKKITNNIIIYDYDEKNNTSFQSILNSIIEFVAGKDHYKNYKSFLKENGVFGLLEKHEYKVQKIIFDKGSYVAVKARWK</sequence>
<proteinExistence type="predicted"/>
<dbReference type="EC" id="2.1.1.-" evidence="4"/>
<reference evidence="4 5" key="1">
    <citation type="journal article" date="2016" name="ISME J.">
        <title>Chasing the elusive Euryarchaeota class WSA2: genomes reveal a uniquely fastidious methyl-reducing methanogen.</title>
        <authorList>
            <person name="Nobu M.K."/>
            <person name="Narihiro T."/>
            <person name="Kuroda K."/>
            <person name="Mei R."/>
            <person name="Liu W.T."/>
        </authorList>
    </citation>
    <scope>NUCLEOTIDE SEQUENCE [LARGE SCALE GENOMIC DNA]</scope>
    <source>
        <strain evidence="4">U1lsi0528_Bin055</strain>
    </source>
</reference>
<comment type="caution">
    <text evidence="4">The sequence shown here is derived from an EMBL/GenBank/DDBJ whole genome shotgun (WGS) entry which is preliminary data.</text>
</comment>
<gene>
    <name evidence="4" type="primary">cbiT_1</name>
    <name evidence="4" type="ORF">AMQ22_00834</name>
</gene>
<protein>
    <submittedName>
        <fullName evidence="4">Putative cobalt-precorrin-6Y C(15)-methyltransferase (Decarboxylating)</fullName>
        <ecNumber evidence="4">2.1.1.-</ecNumber>
    </submittedName>
</protein>
<keyword evidence="1 4" id="KW-0489">Methyltransferase</keyword>
<dbReference type="AlphaFoldDB" id="A0A150J5C6"/>
<feature type="domain" description="Methyltransferase" evidence="3">
    <location>
        <begin position="41"/>
        <end position="133"/>
    </location>
</feature>
<keyword evidence="2 4" id="KW-0808">Transferase</keyword>
<name>A0A150J5C6_9EURY</name>
<dbReference type="Proteomes" id="UP000075398">
    <property type="component" value="Unassembled WGS sequence"/>
</dbReference>
<dbReference type="Pfam" id="PF13649">
    <property type="entry name" value="Methyltransf_25"/>
    <property type="match status" value="1"/>
</dbReference>
<evidence type="ECO:0000256" key="2">
    <source>
        <dbReference type="ARBA" id="ARBA00022679"/>
    </source>
</evidence>
<evidence type="ECO:0000256" key="1">
    <source>
        <dbReference type="ARBA" id="ARBA00022603"/>
    </source>
</evidence>
<dbReference type="PANTHER" id="PTHR43861:SF1">
    <property type="entry name" value="TRANS-ACONITATE 2-METHYLTRANSFERASE"/>
    <property type="match status" value="1"/>
</dbReference>
<dbReference type="InterPro" id="IPR041698">
    <property type="entry name" value="Methyltransf_25"/>
</dbReference>
<dbReference type="GO" id="GO:0008168">
    <property type="term" value="F:methyltransferase activity"/>
    <property type="evidence" value="ECO:0007669"/>
    <property type="project" value="UniProtKB-KW"/>
</dbReference>
<evidence type="ECO:0000313" key="4">
    <source>
        <dbReference type="EMBL" id="KYC52430.1"/>
    </source>
</evidence>
<evidence type="ECO:0000259" key="3">
    <source>
        <dbReference type="Pfam" id="PF13649"/>
    </source>
</evidence>
<dbReference type="PANTHER" id="PTHR43861">
    <property type="entry name" value="TRANS-ACONITATE 2-METHYLTRANSFERASE-RELATED"/>
    <property type="match status" value="1"/>
</dbReference>
<dbReference type="CDD" id="cd02440">
    <property type="entry name" value="AdoMet_MTases"/>
    <property type="match status" value="1"/>
</dbReference>
<evidence type="ECO:0000313" key="5">
    <source>
        <dbReference type="Proteomes" id="UP000075398"/>
    </source>
</evidence>